<evidence type="ECO:0000313" key="4">
    <source>
        <dbReference type="Proteomes" id="UP000714275"/>
    </source>
</evidence>
<dbReference type="Proteomes" id="UP000714275">
    <property type="component" value="Unassembled WGS sequence"/>
</dbReference>
<dbReference type="EMBL" id="JABBWD010000080">
    <property type="protein sequence ID" value="KAG1768248.1"/>
    <property type="molecule type" value="Genomic_DNA"/>
</dbReference>
<accession>A0A9P6ZEP6</accession>
<evidence type="ECO:0000256" key="1">
    <source>
        <dbReference type="SAM" id="MobiDB-lite"/>
    </source>
</evidence>
<feature type="compositionally biased region" description="Polar residues" evidence="1">
    <location>
        <begin position="1"/>
        <end position="10"/>
    </location>
</feature>
<protein>
    <submittedName>
        <fullName evidence="2">Uncharacterized protein</fullName>
    </submittedName>
</protein>
<gene>
    <name evidence="3" type="ORF">EV702DRAFT_1050056</name>
    <name evidence="2" type="ORF">EV702DRAFT_1053759</name>
</gene>
<dbReference type="OrthoDB" id="2416294at2759"/>
<organism evidence="2 4">
    <name type="scientific">Suillus placidus</name>
    <dbReference type="NCBI Taxonomy" id="48579"/>
    <lineage>
        <taxon>Eukaryota</taxon>
        <taxon>Fungi</taxon>
        <taxon>Dikarya</taxon>
        <taxon>Basidiomycota</taxon>
        <taxon>Agaricomycotina</taxon>
        <taxon>Agaricomycetes</taxon>
        <taxon>Agaricomycetidae</taxon>
        <taxon>Boletales</taxon>
        <taxon>Suillineae</taxon>
        <taxon>Suillaceae</taxon>
        <taxon>Suillus</taxon>
    </lineage>
</organism>
<sequence>MVNYGSAQNSRDTETKTTTQTPTYAAARLTEGIMAPQKCLHSIWISNLLSKKARVHTEQSSEKEHTQVLFVRSGKYGKEAAWAIKRYRGHRVLPESIMREFEQSH</sequence>
<evidence type="ECO:0000313" key="2">
    <source>
        <dbReference type="EMBL" id="KAG1759227.1"/>
    </source>
</evidence>
<dbReference type="AlphaFoldDB" id="A0A9P6ZEP6"/>
<evidence type="ECO:0000313" key="3">
    <source>
        <dbReference type="EMBL" id="KAG1768248.1"/>
    </source>
</evidence>
<dbReference type="EMBL" id="JABBWD010000625">
    <property type="protein sequence ID" value="KAG1759227.1"/>
    <property type="molecule type" value="Genomic_DNA"/>
</dbReference>
<name>A0A9P6ZEP6_9AGAM</name>
<comment type="caution">
    <text evidence="2">The sequence shown here is derived from an EMBL/GenBank/DDBJ whole genome shotgun (WGS) entry which is preliminary data.</text>
</comment>
<keyword evidence="4" id="KW-1185">Reference proteome</keyword>
<feature type="region of interest" description="Disordered" evidence="1">
    <location>
        <begin position="1"/>
        <end position="21"/>
    </location>
</feature>
<proteinExistence type="predicted"/>
<reference evidence="2" key="1">
    <citation type="journal article" date="2020" name="New Phytol.">
        <title>Comparative genomics reveals dynamic genome evolution in host specialist ectomycorrhizal fungi.</title>
        <authorList>
            <person name="Lofgren L.A."/>
            <person name="Nguyen N.H."/>
            <person name="Vilgalys R."/>
            <person name="Ruytinx J."/>
            <person name="Liao H.L."/>
            <person name="Branco S."/>
            <person name="Kuo A."/>
            <person name="LaButti K."/>
            <person name="Lipzen A."/>
            <person name="Andreopoulos W."/>
            <person name="Pangilinan J."/>
            <person name="Riley R."/>
            <person name="Hundley H."/>
            <person name="Na H."/>
            <person name="Barry K."/>
            <person name="Grigoriev I.V."/>
            <person name="Stajich J.E."/>
            <person name="Kennedy P.G."/>
        </authorList>
    </citation>
    <scope>NUCLEOTIDE SEQUENCE</scope>
    <source>
        <strain evidence="2">DOB743</strain>
    </source>
</reference>